<keyword evidence="2" id="KW-1185">Reference proteome</keyword>
<dbReference type="RefSeq" id="WP_073291879.1">
    <property type="nucleotide sequence ID" value="NZ_FRAV01000007.1"/>
</dbReference>
<dbReference type="EMBL" id="FRAV01000007">
    <property type="protein sequence ID" value="SHK74179.1"/>
    <property type="molecule type" value="Genomic_DNA"/>
</dbReference>
<organism evidence="1 2">
    <name type="scientific">Chryseobacterium polytrichastri</name>
    <dbReference type="NCBI Taxonomy" id="1302687"/>
    <lineage>
        <taxon>Bacteria</taxon>
        <taxon>Pseudomonadati</taxon>
        <taxon>Bacteroidota</taxon>
        <taxon>Flavobacteriia</taxon>
        <taxon>Flavobacteriales</taxon>
        <taxon>Weeksellaceae</taxon>
        <taxon>Chryseobacterium group</taxon>
        <taxon>Chryseobacterium</taxon>
    </lineage>
</organism>
<dbReference type="AlphaFoldDB" id="A0A1M6UY48"/>
<dbReference type="Proteomes" id="UP000184364">
    <property type="component" value="Unassembled WGS sequence"/>
</dbReference>
<dbReference type="STRING" id="1302687.SAMN05444267_100783"/>
<evidence type="ECO:0000313" key="1">
    <source>
        <dbReference type="EMBL" id="SHK74179.1"/>
    </source>
</evidence>
<evidence type="ECO:0000313" key="2">
    <source>
        <dbReference type="Proteomes" id="UP000184364"/>
    </source>
</evidence>
<protein>
    <submittedName>
        <fullName evidence="1">Uncharacterized protein</fullName>
    </submittedName>
</protein>
<accession>A0A1M6UY48</accession>
<gene>
    <name evidence="1" type="ORF">SAMN05444267_100783</name>
</gene>
<proteinExistence type="predicted"/>
<dbReference type="OrthoDB" id="658938at2"/>
<name>A0A1M6UY48_9FLAO</name>
<reference evidence="2" key="1">
    <citation type="submission" date="2016-11" db="EMBL/GenBank/DDBJ databases">
        <authorList>
            <person name="Varghese N."/>
            <person name="Submissions S."/>
        </authorList>
    </citation>
    <scope>NUCLEOTIDE SEQUENCE [LARGE SCALE GENOMIC DNA]</scope>
    <source>
        <strain evidence="2">DSM 26899</strain>
    </source>
</reference>
<sequence length="572" mass="62537">MAKRTITQLKEYFKVGKRPTENQFGDLIDSYVHVDASSEYTTYLNFPPDYQVGDYVEFLEFFPEMVNASGFYEVSIAYTRGNIASAATHIASVSHSNPNIWRECGTVNKNNYVGDPNANGFTIDVNGYSRKFRIRATRILGVTNEIMSLVIKVRSINKNNAWNALNNKGNDSSSIRLQPMTNDWSLLVGDQSSSDSAKVGLKVTKDAKLGVGTASPEAKIHVKENENLGNVNSVAALFDRNEAAGGSTKIRLKYHSSADLELNSGYSGTGFMYGSYSDFNIINNGLSDTYGAINFVTSKMTRMNIAGNGNVAIGANASNSTQPLTVRGRQGYNDGVPTDGTNSKALLRLQSSDKGLGEVLDFGMNIGPSYGWIQPQNSDVANVFYDLSLNPKGGNVGIGVTVPEGAFDVHFPGEPKTIKFLDTINMPGTMNSMVRFTWYNDTADVGVVRSGGQAIEALALRINQKEIARFTPNGNAAFQGKVEAKNFVVSNTPTADFVFAADYNLKSIQDVEKFISEKNHLPEIPSAKEMTENGVEIGNFQIKLLQKIEELTLYLISQNKEIENLKKVVNHA</sequence>